<proteinExistence type="predicted"/>
<evidence type="ECO:0000259" key="1">
    <source>
        <dbReference type="Pfam" id="PF00479"/>
    </source>
</evidence>
<feature type="domain" description="Glucose-6-phosphate dehydrogenase NAD-binding" evidence="1">
    <location>
        <begin position="66"/>
        <end position="89"/>
    </location>
</feature>
<dbReference type="InterPro" id="IPR022674">
    <property type="entry name" value="G6P_DH_NAD-bd"/>
</dbReference>
<gene>
    <name evidence="2" type="ORF">PIB30_014035</name>
</gene>
<reference evidence="2 3" key="1">
    <citation type="journal article" date="2023" name="Plants (Basel)">
        <title>Bridging the Gap: Combining Genomics and Transcriptomics Approaches to Understand Stylosanthes scabra, an Orphan Legume from the Brazilian Caatinga.</title>
        <authorList>
            <person name="Ferreira-Neto J.R.C."/>
            <person name="da Silva M.D."/>
            <person name="Binneck E."/>
            <person name="de Melo N.F."/>
            <person name="da Silva R.H."/>
            <person name="de Melo A.L.T.M."/>
            <person name="Pandolfi V."/>
            <person name="Bustamante F.O."/>
            <person name="Brasileiro-Vidal A.C."/>
            <person name="Benko-Iseppon A.M."/>
        </authorList>
    </citation>
    <scope>NUCLEOTIDE SEQUENCE [LARGE SCALE GENOMIC DNA]</scope>
    <source>
        <tissue evidence="2">Leaves</tissue>
    </source>
</reference>
<dbReference type="InterPro" id="IPR036291">
    <property type="entry name" value="NAD(P)-bd_dom_sf"/>
</dbReference>
<name>A0ABU6Z475_9FABA</name>
<dbReference type="EMBL" id="JASCZI010271897">
    <property type="protein sequence ID" value="MED6217050.1"/>
    <property type="molecule type" value="Genomic_DNA"/>
</dbReference>
<dbReference type="Proteomes" id="UP001341840">
    <property type="component" value="Unassembled WGS sequence"/>
</dbReference>
<dbReference type="Pfam" id="PF00479">
    <property type="entry name" value="G6PD_N"/>
    <property type="match status" value="1"/>
</dbReference>
<sequence length="100" mass="11186">MNDEIDLHPHSNSATTALHFFNDSSSTARGWEQTNGTLKKELALKLSPSWQESLQIYLNSSLSSIVAVGASGDLAKKKVFPALFQLHFTRFVVNFHFQYA</sequence>
<protein>
    <recommendedName>
        <fullName evidence="1">Glucose-6-phosphate dehydrogenase NAD-binding domain-containing protein</fullName>
    </recommendedName>
</protein>
<comment type="caution">
    <text evidence="2">The sequence shown here is derived from an EMBL/GenBank/DDBJ whole genome shotgun (WGS) entry which is preliminary data.</text>
</comment>
<accession>A0ABU6Z475</accession>
<organism evidence="2 3">
    <name type="scientific">Stylosanthes scabra</name>
    <dbReference type="NCBI Taxonomy" id="79078"/>
    <lineage>
        <taxon>Eukaryota</taxon>
        <taxon>Viridiplantae</taxon>
        <taxon>Streptophyta</taxon>
        <taxon>Embryophyta</taxon>
        <taxon>Tracheophyta</taxon>
        <taxon>Spermatophyta</taxon>
        <taxon>Magnoliopsida</taxon>
        <taxon>eudicotyledons</taxon>
        <taxon>Gunneridae</taxon>
        <taxon>Pentapetalae</taxon>
        <taxon>rosids</taxon>
        <taxon>fabids</taxon>
        <taxon>Fabales</taxon>
        <taxon>Fabaceae</taxon>
        <taxon>Papilionoideae</taxon>
        <taxon>50 kb inversion clade</taxon>
        <taxon>dalbergioids sensu lato</taxon>
        <taxon>Dalbergieae</taxon>
        <taxon>Pterocarpus clade</taxon>
        <taxon>Stylosanthes</taxon>
    </lineage>
</organism>
<evidence type="ECO:0000313" key="2">
    <source>
        <dbReference type="EMBL" id="MED6217050.1"/>
    </source>
</evidence>
<dbReference type="SUPFAM" id="SSF51735">
    <property type="entry name" value="NAD(P)-binding Rossmann-fold domains"/>
    <property type="match status" value="1"/>
</dbReference>
<evidence type="ECO:0000313" key="3">
    <source>
        <dbReference type="Proteomes" id="UP001341840"/>
    </source>
</evidence>
<keyword evidence="3" id="KW-1185">Reference proteome</keyword>
<dbReference type="Gene3D" id="3.40.50.720">
    <property type="entry name" value="NAD(P)-binding Rossmann-like Domain"/>
    <property type="match status" value="1"/>
</dbReference>